<dbReference type="Proteomes" id="UP001222932">
    <property type="component" value="Unassembled WGS sequence"/>
</dbReference>
<reference evidence="2" key="1">
    <citation type="journal article" date="2023" name="BMC Genomics">
        <title>Chromosome-level genome assemblies of Cutaneotrichosporon spp. (Trichosporonales, Basidiomycota) reveal imbalanced evolution between nucleotide sequences and chromosome synteny.</title>
        <authorList>
            <person name="Kobayashi Y."/>
            <person name="Kayamori A."/>
            <person name="Aoki K."/>
            <person name="Shiwa Y."/>
            <person name="Matsutani M."/>
            <person name="Fujita N."/>
            <person name="Sugita T."/>
            <person name="Iwasaki W."/>
            <person name="Tanaka N."/>
            <person name="Takashima M."/>
        </authorList>
    </citation>
    <scope>NUCLEOTIDE SEQUENCE</scope>
    <source>
        <strain evidence="2">HIS016</strain>
    </source>
</reference>
<sequence length="135" mass="14592">MPHPDAVVPHERARALSFNTFTSRPEHWDTSILCARTVHGTYIEQARRGSVVVRSEEFTLTPELLADLEAQQRLRASISATSGEAASEADDAGEGAAAAGAGRRMSEAQMFAQITAWRYDPANPEPEADPAEADV</sequence>
<comment type="caution">
    <text evidence="2">The sequence shown here is derived from an EMBL/GenBank/DDBJ whole genome shotgun (WGS) entry which is preliminary data.</text>
</comment>
<feature type="region of interest" description="Disordered" evidence="1">
    <location>
        <begin position="78"/>
        <end position="105"/>
    </location>
</feature>
<keyword evidence="3" id="KW-1185">Reference proteome</keyword>
<evidence type="ECO:0000313" key="2">
    <source>
        <dbReference type="EMBL" id="GMK55674.1"/>
    </source>
</evidence>
<feature type="region of interest" description="Disordered" evidence="1">
    <location>
        <begin position="116"/>
        <end position="135"/>
    </location>
</feature>
<gene>
    <name evidence="2" type="ORF">CspeluHIS016_0207300</name>
</gene>
<reference evidence="2" key="2">
    <citation type="submission" date="2023-06" db="EMBL/GenBank/DDBJ databases">
        <authorList>
            <person name="Kobayashi Y."/>
            <person name="Kayamori A."/>
            <person name="Aoki K."/>
            <person name="Shiwa Y."/>
            <person name="Fujita N."/>
            <person name="Sugita T."/>
            <person name="Iwasaki W."/>
            <person name="Tanaka N."/>
            <person name="Takashima M."/>
        </authorList>
    </citation>
    <scope>NUCLEOTIDE SEQUENCE</scope>
    <source>
        <strain evidence="2">HIS016</strain>
    </source>
</reference>
<evidence type="ECO:0000313" key="3">
    <source>
        <dbReference type="Proteomes" id="UP001222932"/>
    </source>
</evidence>
<proteinExistence type="predicted"/>
<feature type="compositionally biased region" description="Low complexity" evidence="1">
    <location>
        <begin position="94"/>
        <end position="103"/>
    </location>
</feature>
<dbReference type="EMBL" id="BTCM01000002">
    <property type="protein sequence ID" value="GMK55674.1"/>
    <property type="molecule type" value="Genomic_DNA"/>
</dbReference>
<protein>
    <submittedName>
        <fullName evidence="2">Uncharacterized protein</fullName>
    </submittedName>
</protein>
<dbReference type="AlphaFoldDB" id="A0AAD3YBD5"/>
<evidence type="ECO:0000256" key="1">
    <source>
        <dbReference type="SAM" id="MobiDB-lite"/>
    </source>
</evidence>
<accession>A0AAD3YBD5</accession>
<feature type="compositionally biased region" description="Acidic residues" evidence="1">
    <location>
        <begin position="126"/>
        <end position="135"/>
    </location>
</feature>
<name>A0AAD3YBD5_9TREE</name>
<organism evidence="2 3">
    <name type="scientific">Cutaneotrichosporon spelunceum</name>
    <dbReference type="NCBI Taxonomy" id="1672016"/>
    <lineage>
        <taxon>Eukaryota</taxon>
        <taxon>Fungi</taxon>
        <taxon>Dikarya</taxon>
        <taxon>Basidiomycota</taxon>
        <taxon>Agaricomycotina</taxon>
        <taxon>Tremellomycetes</taxon>
        <taxon>Trichosporonales</taxon>
        <taxon>Trichosporonaceae</taxon>
        <taxon>Cutaneotrichosporon</taxon>
    </lineage>
</organism>